<dbReference type="AlphaFoldDB" id="A0A1C6RFE5"/>
<name>A0A1C6RFE5_9ACTN</name>
<evidence type="ECO:0000259" key="1">
    <source>
        <dbReference type="Pfam" id="PF01323"/>
    </source>
</evidence>
<gene>
    <name evidence="2" type="ORF">GA0074694_1406</name>
</gene>
<evidence type="ECO:0000313" key="3">
    <source>
        <dbReference type="Proteomes" id="UP000198906"/>
    </source>
</evidence>
<feature type="domain" description="DSBA-like thioredoxin" evidence="1">
    <location>
        <begin position="7"/>
        <end position="204"/>
    </location>
</feature>
<dbReference type="Gene3D" id="3.40.30.10">
    <property type="entry name" value="Glutaredoxin"/>
    <property type="match status" value="1"/>
</dbReference>
<protein>
    <submittedName>
        <fullName evidence="2">Predicted dithiol-disulfide isomerase, DsbA family</fullName>
    </submittedName>
</protein>
<dbReference type="Pfam" id="PF01323">
    <property type="entry name" value="DSBA"/>
    <property type="match status" value="1"/>
</dbReference>
<dbReference type="EMBL" id="FMHU01000001">
    <property type="protein sequence ID" value="SCL15887.1"/>
    <property type="molecule type" value="Genomic_DNA"/>
</dbReference>
<sequence length="215" mass="22875">MIRGMEIEVYADVVCPWCYVGKRRLEQALAAYDGDVTLRYRPFQLDPSPVPEPRPLLDGLAAKFGGVEQARQMADHVAGVAAGVGLKLDFDRAVTANTFDAHRLIRFADARGRAAETIEGLFKAHFTDGVDIGSRSALASVAASVGLDAPEVRAFLDSDAGVAELQAELAEARSIGVTSVPTFVLAGRYAVSGAQEPETLLAALAEVERRESSDG</sequence>
<dbReference type="InterPro" id="IPR036249">
    <property type="entry name" value="Thioredoxin-like_sf"/>
</dbReference>
<dbReference type="PANTHER" id="PTHR13887:SF41">
    <property type="entry name" value="THIOREDOXIN SUPERFAMILY PROTEIN"/>
    <property type="match status" value="1"/>
</dbReference>
<proteinExistence type="predicted"/>
<dbReference type="STRING" id="47866.GA0074694_1406"/>
<keyword evidence="2" id="KW-0413">Isomerase</keyword>
<dbReference type="SUPFAM" id="SSF52833">
    <property type="entry name" value="Thioredoxin-like"/>
    <property type="match status" value="1"/>
</dbReference>
<organism evidence="2 3">
    <name type="scientific">Micromonospora inyonensis</name>
    <dbReference type="NCBI Taxonomy" id="47866"/>
    <lineage>
        <taxon>Bacteria</taxon>
        <taxon>Bacillati</taxon>
        <taxon>Actinomycetota</taxon>
        <taxon>Actinomycetes</taxon>
        <taxon>Micromonosporales</taxon>
        <taxon>Micromonosporaceae</taxon>
        <taxon>Micromonospora</taxon>
    </lineage>
</organism>
<keyword evidence="3" id="KW-1185">Reference proteome</keyword>
<dbReference type="GO" id="GO:0016491">
    <property type="term" value="F:oxidoreductase activity"/>
    <property type="evidence" value="ECO:0007669"/>
    <property type="project" value="InterPro"/>
</dbReference>
<reference evidence="3" key="1">
    <citation type="submission" date="2016-06" db="EMBL/GenBank/DDBJ databases">
        <authorList>
            <person name="Varghese N."/>
        </authorList>
    </citation>
    <scope>NUCLEOTIDE SEQUENCE [LARGE SCALE GENOMIC DNA]</scope>
    <source>
        <strain evidence="3">DSM 46123</strain>
    </source>
</reference>
<dbReference type="PANTHER" id="PTHR13887">
    <property type="entry name" value="GLUTATHIONE S-TRANSFERASE KAPPA"/>
    <property type="match status" value="1"/>
</dbReference>
<dbReference type="CDD" id="cd03024">
    <property type="entry name" value="DsbA_FrnE"/>
    <property type="match status" value="1"/>
</dbReference>
<dbReference type="GO" id="GO:0016853">
    <property type="term" value="F:isomerase activity"/>
    <property type="evidence" value="ECO:0007669"/>
    <property type="project" value="UniProtKB-KW"/>
</dbReference>
<dbReference type="InterPro" id="IPR001853">
    <property type="entry name" value="DSBA-like_thioredoxin_dom"/>
</dbReference>
<accession>A0A1C6RFE5</accession>
<dbReference type="Proteomes" id="UP000198906">
    <property type="component" value="Unassembled WGS sequence"/>
</dbReference>
<evidence type="ECO:0000313" key="2">
    <source>
        <dbReference type="EMBL" id="SCL15887.1"/>
    </source>
</evidence>